<evidence type="ECO:0000313" key="5">
    <source>
        <dbReference type="EMBL" id="SPE19861.1"/>
    </source>
</evidence>
<protein>
    <submittedName>
        <fullName evidence="5">Putative Response regulator receiver and Hpt phospho transfer protein</fullName>
    </submittedName>
</protein>
<dbReference type="InterPro" id="IPR036641">
    <property type="entry name" value="HPT_dom_sf"/>
</dbReference>
<reference evidence="6" key="1">
    <citation type="submission" date="2018-02" db="EMBL/GenBank/DDBJ databases">
        <authorList>
            <person name="Hausmann B."/>
        </authorList>
    </citation>
    <scope>NUCLEOTIDE SEQUENCE [LARGE SCALE GENOMIC DNA]</scope>
    <source>
        <strain evidence="6">Peat soil MAG SbA5</strain>
    </source>
</reference>
<dbReference type="SMART" id="SM00448">
    <property type="entry name" value="REC"/>
    <property type="match status" value="1"/>
</dbReference>
<dbReference type="Gene3D" id="1.20.120.160">
    <property type="entry name" value="HPT domain"/>
    <property type="match status" value="1"/>
</dbReference>
<dbReference type="Pfam" id="PF01627">
    <property type="entry name" value="Hpt"/>
    <property type="match status" value="1"/>
</dbReference>
<evidence type="ECO:0000256" key="2">
    <source>
        <dbReference type="PROSITE-ProRule" id="PRU00169"/>
    </source>
</evidence>
<dbReference type="CDD" id="cd17546">
    <property type="entry name" value="REC_hyHK_CKI1_RcsC-like"/>
    <property type="match status" value="1"/>
</dbReference>
<name>A0A2N9L9F1_9BACT</name>
<dbReference type="PROSITE" id="PS50894">
    <property type="entry name" value="HPT"/>
    <property type="match status" value="1"/>
</dbReference>
<feature type="modified residue" description="Phosphohistidine" evidence="1">
    <location>
        <position position="191"/>
    </location>
</feature>
<dbReference type="GO" id="GO:0000160">
    <property type="term" value="P:phosphorelay signal transduction system"/>
    <property type="evidence" value="ECO:0007669"/>
    <property type="project" value="InterPro"/>
</dbReference>
<feature type="domain" description="HPt" evidence="4">
    <location>
        <begin position="152"/>
        <end position="248"/>
    </location>
</feature>
<dbReference type="PANTHER" id="PTHR43228">
    <property type="entry name" value="TWO-COMPONENT RESPONSE REGULATOR"/>
    <property type="match status" value="1"/>
</dbReference>
<feature type="modified residue" description="4-aspartylphosphate" evidence="2">
    <location>
        <position position="63"/>
    </location>
</feature>
<feature type="domain" description="Response regulatory" evidence="3">
    <location>
        <begin position="12"/>
        <end position="123"/>
    </location>
</feature>
<dbReference type="Proteomes" id="UP000239735">
    <property type="component" value="Unassembled WGS sequence"/>
</dbReference>
<proteinExistence type="predicted"/>
<dbReference type="Gene3D" id="3.40.50.2300">
    <property type="match status" value="1"/>
</dbReference>
<keyword evidence="2" id="KW-0597">Phosphoprotein</keyword>
<evidence type="ECO:0000256" key="1">
    <source>
        <dbReference type="PROSITE-ProRule" id="PRU00110"/>
    </source>
</evidence>
<dbReference type="SUPFAM" id="SSF52172">
    <property type="entry name" value="CheY-like"/>
    <property type="match status" value="1"/>
</dbReference>
<dbReference type="GO" id="GO:0004672">
    <property type="term" value="F:protein kinase activity"/>
    <property type="evidence" value="ECO:0007669"/>
    <property type="project" value="UniProtKB-ARBA"/>
</dbReference>
<dbReference type="SUPFAM" id="SSF47226">
    <property type="entry name" value="Histidine-containing phosphotransfer domain, HPT domain"/>
    <property type="match status" value="1"/>
</dbReference>
<dbReference type="InterPro" id="IPR008207">
    <property type="entry name" value="Sig_transdc_His_kin_Hpt_dom"/>
</dbReference>
<organism evidence="5 6">
    <name type="scientific">Candidatus Sulfuritelmatomonas gaucii</name>
    <dbReference type="NCBI Taxonomy" id="2043161"/>
    <lineage>
        <taxon>Bacteria</taxon>
        <taxon>Pseudomonadati</taxon>
        <taxon>Acidobacteriota</taxon>
        <taxon>Terriglobia</taxon>
        <taxon>Terriglobales</taxon>
        <taxon>Acidobacteriaceae</taxon>
        <taxon>Candidatus Sulfuritelmatomonas</taxon>
    </lineage>
</organism>
<sequence length="251" mass="26299">MFSQAGQSELPVVLLIDDDLVSREVAATLLTMSGYTVHTAVSGAASLKLLASARCRPNVILMDAQMPGLSGPELIAKLRSRSAARIFIVSGSKPPQELAAAADGFLVKPFSPDALHKLLDGHKAQSSDPTLLDPNDPVVSTEVLAQFRKLMPEPAIRQIYTAVVADLSKRIEALAGAIVKGDADEIRRIGHAIKGGCGMAGAIQAAHLGALLEAAPAGAEDNQLDNSATLLRDLRTAAQGLERMLDSELPA</sequence>
<gene>
    <name evidence="5" type="ORF">SBA5_250091</name>
</gene>
<accession>A0A2N9L9F1</accession>
<dbReference type="SMART" id="SM00073">
    <property type="entry name" value="HPT"/>
    <property type="match status" value="1"/>
</dbReference>
<dbReference type="PROSITE" id="PS50110">
    <property type="entry name" value="RESPONSE_REGULATORY"/>
    <property type="match status" value="1"/>
</dbReference>
<dbReference type="PANTHER" id="PTHR43228:SF1">
    <property type="entry name" value="TWO-COMPONENT RESPONSE REGULATOR ARR22"/>
    <property type="match status" value="1"/>
</dbReference>
<dbReference type="Pfam" id="PF00072">
    <property type="entry name" value="Response_reg"/>
    <property type="match status" value="1"/>
</dbReference>
<dbReference type="AlphaFoldDB" id="A0A2N9L9F1"/>
<dbReference type="InterPro" id="IPR011006">
    <property type="entry name" value="CheY-like_superfamily"/>
</dbReference>
<dbReference type="InterPro" id="IPR052048">
    <property type="entry name" value="ST_Response_Regulator"/>
</dbReference>
<evidence type="ECO:0000259" key="4">
    <source>
        <dbReference type="PROSITE" id="PS50894"/>
    </source>
</evidence>
<evidence type="ECO:0000313" key="6">
    <source>
        <dbReference type="Proteomes" id="UP000239735"/>
    </source>
</evidence>
<dbReference type="InterPro" id="IPR001789">
    <property type="entry name" value="Sig_transdc_resp-reg_receiver"/>
</dbReference>
<evidence type="ECO:0000259" key="3">
    <source>
        <dbReference type="PROSITE" id="PS50110"/>
    </source>
</evidence>
<dbReference type="EMBL" id="OKRB01000081">
    <property type="protein sequence ID" value="SPE19861.1"/>
    <property type="molecule type" value="Genomic_DNA"/>
</dbReference>